<dbReference type="EMBL" id="BAAAQN010000016">
    <property type="protein sequence ID" value="GAA2030280.1"/>
    <property type="molecule type" value="Genomic_DNA"/>
</dbReference>
<dbReference type="Pfam" id="PF13845">
    <property type="entry name" value="Septum_form"/>
    <property type="match status" value="1"/>
</dbReference>
<evidence type="ECO:0000313" key="2">
    <source>
        <dbReference type="EMBL" id="GAA2030280.1"/>
    </source>
</evidence>
<dbReference type="InterPro" id="IPR026004">
    <property type="entry name" value="Septum_form"/>
</dbReference>
<gene>
    <name evidence="2" type="ORF">GCM10009839_32470</name>
</gene>
<dbReference type="Proteomes" id="UP001500751">
    <property type="component" value="Unassembled WGS sequence"/>
</dbReference>
<keyword evidence="3" id="KW-1185">Reference proteome</keyword>
<evidence type="ECO:0000313" key="3">
    <source>
        <dbReference type="Proteomes" id="UP001500751"/>
    </source>
</evidence>
<organism evidence="2 3">
    <name type="scientific">Catenulispora yoronensis</name>
    <dbReference type="NCBI Taxonomy" id="450799"/>
    <lineage>
        <taxon>Bacteria</taxon>
        <taxon>Bacillati</taxon>
        <taxon>Actinomycetota</taxon>
        <taxon>Actinomycetes</taxon>
        <taxon>Catenulisporales</taxon>
        <taxon>Catenulisporaceae</taxon>
        <taxon>Catenulispora</taxon>
    </lineage>
</organism>
<reference evidence="3" key="1">
    <citation type="journal article" date="2019" name="Int. J. Syst. Evol. Microbiol.">
        <title>The Global Catalogue of Microorganisms (GCM) 10K type strain sequencing project: providing services to taxonomists for standard genome sequencing and annotation.</title>
        <authorList>
            <consortium name="The Broad Institute Genomics Platform"/>
            <consortium name="The Broad Institute Genome Sequencing Center for Infectious Disease"/>
            <person name="Wu L."/>
            <person name="Ma J."/>
        </authorList>
    </citation>
    <scope>NUCLEOTIDE SEQUENCE [LARGE SCALE GENOMIC DNA]</scope>
    <source>
        <strain evidence="3">JCM 16014</strain>
    </source>
</reference>
<comment type="caution">
    <text evidence="2">The sequence shown here is derived from an EMBL/GenBank/DDBJ whole genome shotgun (WGS) entry which is preliminary data.</text>
</comment>
<sequence>MACVVMSALLTTSCAVPRVDRLGLGIGDFATTWTVGSCHRMAQFMETDPVYNTDSSPAVPCDSPHSSETFAVASLTGAVAAAAQRPSPLLIRPAMVAACAGTGMIDYLGAQPVDALRDVSIMPVVPTEPEWRRGVRTVRCDILLGPRTRQGVAMISQTLRGVLTEDVGARFRVCSLGPVQVGCDRPHDAELVRPTIAVSGADLAHRTRAAIAASVYAACIGPVSAYLGTPLTDRPDLAVRARIPGEPPLTDSRDGTCWVGPARPGRAVTGSVRSRVPMIERNRVPMSAPNRVPGEAAR</sequence>
<proteinExistence type="predicted"/>
<protein>
    <recommendedName>
        <fullName evidence="1">Septum formation-related domain-containing protein</fullName>
    </recommendedName>
</protein>
<name>A0ABP5FR56_9ACTN</name>
<feature type="domain" description="Septum formation-related" evidence="1">
    <location>
        <begin position="49"/>
        <end position="230"/>
    </location>
</feature>
<accession>A0ABP5FR56</accession>
<evidence type="ECO:0000259" key="1">
    <source>
        <dbReference type="Pfam" id="PF13845"/>
    </source>
</evidence>